<reference evidence="3 4" key="1">
    <citation type="submission" date="2016-10" db="EMBL/GenBank/DDBJ databases">
        <authorList>
            <person name="de Groot N.N."/>
        </authorList>
    </citation>
    <scope>NUCLEOTIDE SEQUENCE [LARGE SCALE GENOMIC DNA]</scope>
    <source>
        <strain evidence="3 4">CGMCC 1.6762</strain>
    </source>
</reference>
<protein>
    <submittedName>
        <fullName evidence="3">Glycosyltransferase involved in cell wall bisynthesis</fullName>
    </submittedName>
</protein>
<evidence type="ECO:0000259" key="1">
    <source>
        <dbReference type="Pfam" id="PF00534"/>
    </source>
</evidence>
<dbReference type="PANTHER" id="PTHR12526:SF609">
    <property type="entry name" value="LIPOPOLYSACCHARIDE BIOSYNTHESIS PROTEIN"/>
    <property type="match status" value="1"/>
</dbReference>
<dbReference type="Gene3D" id="3.40.50.2000">
    <property type="entry name" value="Glycogen Phosphorylase B"/>
    <property type="match status" value="2"/>
</dbReference>
<evidence type="ECO:0000313" key="3">
    <source>
        <dbReference type="EMBL" id="SDD99150.1"/>
    </source>
</evidence>
<feature type="domain" description="Glycosyl transferase family 1" evidence="1">
    <location>
        <begin position="211"/>
        <end position="379"/>
    </location>
</feature>
<sequence>MKVLYIATSFPEPQKGATIYTDLAEALHGAGHEITVVVSEQKRNKEKTELGNERGFEVLRVVTGNYYDVSLIEKGITSLRMPLVMKKEMKRHLQNRKFDFILFESPPVTNASLVAWAKRHFNCPAYLMLKDIFPQNAADLGIMKKSSPIYTFFSKKEKALYRTADWIGVMSEANRNFILANNESIDPKKVEIFPNTKKVQDIMVAETNLVMREKLGIPKQATVFLFGGNMGRPQYIELLCEAVKECKEEQDIFFLFIGRGTDRYRLDNVIKEHEIKNALLLENLPRDKFEQITREIDVGLIILDSRFTIPNYPSRILSYMEYGKPVLAATDRVTDIKELIEDANCGEWVWSGDSKAFIESIRKMSANESLSSQGQNGRKYLEQSFTVERSVKILEKHFN</sequence>
<proteinExistence type="predicted"/>
<dbReference type="AlphaFoldDB" id="A0A1G6Z981"/>
<dbReference type="Pfam" id="PF13439">
    <property type="entry name" value="Glyco_transf_4"/>
    <property type="match status" value="1"/>
</dbReference>
<name>A0A1G6Z981_9BACL</name>
<dbReference type="SUPFAM" id="SSF53756">
    <property type="entry name" value="UDP-Glycosyltransferase/glycogen phosphorylase"/>
    <property type="match status" value="1"/>
</dbReference>
<dbReference type="PANTHER" id="PTHR12526">
    <property type="entry name" value="GLYCOSYLTRANSFERASE"/>
    <property type="match status" value="1"/>
</dbReference>
<dbReference type="Pfam" id="PF00534">
    <property type="entry name" value="Glycos_transf_1"/>
    <property type="match status" value="1"/>
</dbReference>
<keyword evidence="3" id="KW-0808">Transferase</keyword>
<dbReference type="OrthoDB" id="9811902at2"/>
<feature type="domain" description="Glycosyltransferase subfamily 4-like N-terminal" evidence="2">
    <location>
        <begin position="20"/>
        <end position="195"/>
    </location>
</feature>
<dbReference type="InterPro" id="IPR028098">
    <property type="entry name" value="Glyco_trans_4-like_N"/>
</dbReference>
<organism evidence="3 4">
    <name type="scientific">Bhargavaea beijingensis</name>
    <dbReference type="NCBI Taxonomy" id="426756"/>
    <lineage>
        <taxon>Bacteria</taxon>
        <taxon>Bacillati</taxon>
        <taxon>Bacillota</taxon>
        <taxon>Bacilli</taxon>
        <taxon>Bacillales</taxon>
        <taxon>Caryophanaceae</taxon>
        <taxon>Bhargavaea</taxon>
    </lineage>
</organism>
<gene>
    <name evidence="3" type="ORF">SAMN04488126_102252</name>
</gene>
<dbReference type="RefSeq" id="WP_092094430.1">
    <property type="nucleotide sequence ID" value="NZ_FNAR01000002.1"/>
</dbReference>
<evidence type="ECO:0000259" key="2">
    <source>
        <dbReference type="Pfam" id="PF13439"/>
    </source>
</evidence>
<accession>A0A1G6Z981</accession>
<dbReference type="Proteomes" id="UP000198823">
    <property type="component" value="Unassembled WGS sequence"/>
</dbReference>
<dbReference type="CDD" id="cd03794">
    <property type="entry name" value="GT4_WbuB-like"/>
    <property type="match status" value="1"/>
</dbReference>
<dbReference type="GO" id="GO:0016757">
    <property type="term" value="F:glycosyltransferase activity"/>
    <property type="evidence" value="ECO:0007669"/>
    <property type="project" value="InterPro"/>
</dbReference>
<dbReference type="STRING" id="426756.SAMN04488126_102252"/>
<dbReference type="EMBL" id="FNAR01000002">
    <property type="protein sequence ID" value="SDD99150.1"/>
    <property type="molecule type" value="Genomic_DNA"/>
</dbReference>
<dbReference type="InterPro" id="IPR001296">
    <property type="entry name" value="Glyco_trans_1"/>
</dbReference>
<evidence type="ECO:0000313" key="4">
    <source>
        <dbReference type="Proteomes" id="UP000198823"/>
    </source>
</evidence>